<evidence type="ECO:0000256" key="2">
    <source>
        <dbReference type="ARBA" id="ARBA00022884"/>
    </source>
</evidence>
<sequence>MIFAYNKEQVGDILMVILEDTKDIKRQVERKGKIARVYSIENKKTLAWNIFDVSSLISISGNGQVFLSQSDIDLLNNEFEKEGFSEKLEATQEPVFVVGQIVDIVSHPDSDHLNICQVKIGNDKTVQIVAGAPNAKVGLKTIVALPGAMMPSGALIFQGKLRGQDSFGMMCSPRELDLPNAPQKRGIIELSEDAIVGDAFDVSKHWH</sequence>
<dbReference type="RefSeq" id="WP_006740231.1">
    <property type="nucleotide sequence ID" value="NZ_AEUZ02000001.1"/>
</dbReference>
<reference evidence="5 6" key="1">
    <citation type="journal article" date="2014" name="Int. J. Syst. Evol. Microbiol.">
        <title>Phylogenomics and the dynamic genome evolution of the genus Streptococcus.</title>
        <authorList>
            <consortium name="The Broad Institute Genome Sequencing Platform"/>
            <person name="Richards V.P."/>
            <person name="Palmer S.R."/>
            <person name="Pavinski Bitar P.D."/>
            <person name="Qin X."/>
            <person name="Weinstock G.M."/>
            <person name="Highlander S.K."/>
            <person name="Town C.D."/>
            <person name="Burne R.A."/>
            <person name="Stanhope M.J."/>
        </authorList>
    </citation>
    <scope>NUCLEOTIDE SEQUENCE [LARGE SCALE GENOMIC DNA]</scope>
    <source>
        <strain evidence="5 6">2285-97</strain>
    </source>
</reference>
<dbReference type="GO" id="GO:0000049">
    <property type="term" value="F:tRNA binding"/>
    <property type="evidence" value="ECO:0007669"/>
    <property type="project" value="UniProtKB-UniRule"/>
</dbReference>
<dbReference type="eggNOG" id="COG0073">
    <property type="taxonomic scope" value="Bacteria"/>
</dbReference>
<keyword evidence="2 3" id="KW-0694">RNA-binding</keyword>
<protein>
    <submittedName>
        <fullName evidence="5">tRNA binding domain protein</fullName>
    </submittedName>
</protein>
<comment type="caution">
    <text evidence="5">The sequence shown here is derived from an EMBL/GenBank/DDBJ whole genome shotgun (WGS) entry which is preliminary data.</text>
</comment>
<dbReference type="InterPro" id="IPR033714">
    <property type="entry name" value="tRNA_bind_bactPheRS"/>
</dbReference>
<organism evidence="5 6">
    <name type="scientific">Streptococcus urinalis 2285-97</name>
    <dbReference type="NCBI Taxonomy" id="764291"/>
    <lineage>
        <taxon>Bacteria</taxon>
        <taxon>Bacillati</taxon>
        <taxon>Bacillota</taxon>
        <taxon>Bacilli</taxon>
        <taxon>Lactobacillales</taxon>
        <taxon>Streptococcaceae</taxon>
        <taxon>Streptococcus</taxon>
    </lineage>
</organism>
<dbReference type="EMBL" id="AEUZ02000001">
    <property type="protein sequence ID" value="EHJ57526.1"/>
    <property type="molecule type" value="Genomic_DNA"/>
</dbReference>
<evidence type="ECO:0000313" key="5">
    <source>
        <dbReference type="EMBL" id="EHJ57526.1"/>
    </source>
</evidence>
<dbReference type="NCBIfam" id="NF045760">
    <property type="entry name" value="YtpR"/>
    <property type="match status" value="1"/>
</dbReference>
<dbReference type="InterPro" id="IPR012340">
    <property type="entry name" value="NA-bd_OB-fold"/>
</dbReference>
<dbReference type="SUPFAM" id="SSF50249">
    <property type="entry name" value="Nucleic acid-binding proteins"/>
    <property type="match status" value="1"/>
</dbReference>
<gene>
    <name evidence="5" type="ORF">STRUR_2131</name>
</gene>
<dbReference type="Gene3D" id="2.40.50.140">
    <property type="entry name" value="Nucleic acid-binding proteins"/>
    <property type="match status" value="1"/>
</dbReference>
<evidence type="ECO:0000256" key="3">
    <source>
        <dbReference type="PROSITE-ProRule" id="PRU00209"/>
    </source>
</evidence>
<accession>G5KES2</accession>
<dbReference type="InterPro" id="IPR037154">
    <property type="entry name" value="YtpR-like_sf"/>
</dbReference>
<keyword evidence="1 3" id="KW-0820">tRNA-binding</keyword>
<feature type="domain" description="TRNA-binding" evidence="4">
    <location>
        <begin position="90"/>
        <end position="201"/>
    </location>
</feature>
<evidence type="ECO:0000259" key="4">
    <source>
        <dbReference type="PROSITE" id="PS50886"/>
    </source>
</evidence>
<dbReference type="FunFam" id="2.40.50.140:FF:000258">
    <property type="entry name" value="Phenylalanine--tRNA ligase beta subunit"/>
    <property type="match status" value="1"/>
</dbReference>
<dbReference type="Gene3D" id="3.30.1940.10">
    <property type="entry name" value="YtpR-like"/>
    <property type="match status" value="1"/>
</dbReference>
<dbReference type="PROSITE" id="PS50886">
    <property type="entry name" value="TRBD"/>
    <property type="match status" value="1"/>
</dbReference>
<dbReference type="AlphaFoldDB" id="G5KES2"/>
<dbReference type="InterPro" id="IPR002547">
    <property type="entry name" value="tRNA-bd_dom"/>
</dbReference>
<name>G5KES2_9STRE</name>
<evidence type="ECO:0000256" key="1">
    <source>
        <dbReference type="ARBA" id="ARBA00022555"/>
    </source>
</evidence>
<dbReference type="CDD" id="cd02796">
    <property type="entry name" value="tRNA_bind_bactPheRS"/>
    <property type="match status" value="1"/>
</dbReference>
<dbReference type="InterPro" id="IPR027855">
    <property type="entry name" value="DUF4479"/>
</dbReference>
<proteinExistence type="predicted"/>
<dbReference type="Pfam" id="PF14794">
    <property type="entry name" value="DUF4479"/>
    <property type="match status" value="1"/>
</dbReference>
<dbReference type="Proteomes" id="UP000005388">
    <property type="component" value="Unassembled WGS sequence"/>
</dbReference>
<dbReference type="Pfam" id="PF01588">
    <property type="entry name" value="tRNA_bind"/>
    <property type="match status" value="1"/>
</dbReference>
<dbReference type="STRING" id="764291.STRUR_2131"/>
<evidence type="ECO:0000313" key="6">
    <source>
        <dbReference type="Proteomes" id="UP000005388"/>
    </source>
</evidence>
<keyword evidence="6" id="KW-1185">Reference proteome</keyword>